<evidence type="ECO:0000256" key="2">
    <source>
        <dbReference type="SAM" id="MobiDB-lite"/>
    </source>
</evidence>
<feature type="transmembrane region" description="Helical" evidence="3">
    <location>
        <begin position="578"/>
        <end position="600"/>
    </location>
</feature>
<keyword evidence="3" id="KW-0472">Membrane</keyword>
<evidence type="ECO:0000256" key="3">
    <source>
        <dbReference type="SAM" id="Phobius"/>
    </source>
</evidence>
<keyword evidence="3" id="KW-1133">Transmembrane helix</keyword>
<feature type="compositionally biased region" description="Polar residues" evidence="2">
    <location>
        <begin position="218"/>
        <end position="240"/>
    </location>
</feature>
<feature type="region of interest" description="Disordered" evidence="2">
    <location>
        <begin position="127"/>
        <end position="146"/>
    </location>
</feature>
<keyword evidence="1" id="KW-0175">Coiled coil</keyword>
<evidence type="ECO:0000256" key="1">
    <source>
        <dbReference type="SAM" id="Coils"/>
    </source>
</evidence>
<feature type="transmembrane region" description="Helical" evidence="3">
    <location>
        <begin position="707"/>
        <end position="727"/>
    </location>
</feature>
<dbReference type="Proteomes" id="UP001595075">
    <property type="component" value="Unassembled WGS sequence"/>
</dbReference>
<feature type="region of interest" description="Disordered" evidence="2">
    <location>
        <begin position="158"/>
        <end position="183"/>
    </location>
</feature>
<gene>
    <name evidence="4" type="ORF">VTL71DRAFT_3725</name>
</gene>
<keyword evidence="5" id="KW-1185">Reference proteome</keyword>
<feature type="compositionally biased region" description="Basic residues" evidence="2">
    <location>
        <begin position="67"/>
        <end position="82"/>
    </location>
</feature>
<proteinExistence type="predicted"/>
<protein>
    <submittedName>
        <fullName evidence="4">Uncharacterized protein</fullName>
    </submittedName>
</protein>
<evidence type="ECO:0000313" key="5">
    <source>
        <dbReference type="Proteomes" id="UP001595075"/>
    </source>
</evidence>
<evidence type="ECO:0000313" key="4">
    <source>
        <dbReference type="EMBL" id="KAL2064588.1"/>
    </source>
</evidence>
<keyword evidence="3" id="KW-0812">Transmembrane</keyword>
<sequence length="728" mass="79323">MSLQDSTWNDKMAHRATAQVTETATATSIEPPHHSPGAETHQGPKPNQAYSTTMSPEELKAATTNAKNRKNNKKKAAKRRRNAAVYHASIAAVESMAAGKPVKVIRSTAVQQNALSMFGNNKVVAETSSEKTAASPSTPDPIGPPDSSFVVPHSRTEASSTIGPFSSSANTISTKSGTELPSSSKIKLGLTDLEVRTPDFDLPTTLAIETISDATNNDFDTSSNDTTLVGTDGSSNQLESSVDETAGEESHNEEGISRAEYLSEAGEDETTQDEVNSTPGCKECAHLVGKVVEALDCFDKAKREVEGLNKIVTHNEHVIEGLQAEMNSELKSHKEAIIAATDKSAEYLRDSLSYIRQFNALATKHLAQSTELEEEKSRSLELANRVKAMEEDLPSRTVLRNALLENSQHLQKCEEELKAEKSKTETLAENNIKFALSVQQAIMLQQQVDGLNEKLEKNKTEMKSDKEKYAALNKSMETMRKNASESSSLQKQVDELTLSLEMVQEKLKLEKDEKEAIALKNKIMKDNTEKAWKLQQKVDEQAEALETRSAELEKEKPSRTAIGKLAASSEAKRITRSFRALGIITVFVTLAAIFAESYIIPATIFKVDAPASIIDTVRQDISIIETHCAWEAPTVTKLILPTQTSIKDTCTAIPAEFWATIEKSIAANLTSQVANENDSGRPSDTVTCPLRTPYSPNNPKGPSLKKVAIVVGVPLVVITVAAISFGWL</sequence>
<organism evidence="4 5">
    <name type="scientific">Oculimacula yallundae</name>
    <dbReference type="NCBI Taxonomy" id="86028"/>
    <lineage>
        <taxon>Eukaryota</taxon>
        <taxon>Fungi</taxon>
        <taxon>Dikarya</taxon>
        <taxon>Ascomycota</taxon>
        <taxon>Pezizomycotina</taxon>
        <taxon>Leotiomycetes</taxon>
        <taxon>Helotiales</taxon>
        <taxon>Ploettnerulaceae</taxon>
        <taxon>Oculimacula</taxon>
    </lineage>
</organism>
<feature type="compositionally biased region" description="Polar residues" evidence="2">
    <location>
        <begin position="673"/>
        <end position="686"/>
    </location>
</feature>
<accession>A0ABR4C3R4</accession>
<feature type="compositionally biased region" description="Polar residues" evidence="2">
    <location>
        <begin position="127"/>
        <end position="137"/>
    </location>
</feature>
<name>A0ABR4C3R4_9HELO</name>
<feature type="region of interest" description="Disordered" evidence="2">
    <location>
        <begin position="673"/>
        <end position="697"/>
    </location>
</feature>
<feature type="region of interest" description="Disordered" evidence="2">
    <location>
        <begin position="1"/>
        <end position="82"/>
    </location>
</feature>
<feature type="compositionally biased region" description="Low complexity" evidence="2">
    <location>
        <begin position="16"/>
        <end position="27"/>
    </location>
</feature>
<feature type="coiled-coil region" evidence="1">
    <location>
        <begin position="372"/>
        <end position="555"/>
    </location>
</feature>
<comment type="caution">
    <text evidence="4">The sequence shown here is derived from an EMBL/GenBank/DDBJ whole genome shotgun (WGS) entry which is preliminary data.</text>
</comment>
<feature type="region of interest" description="Disordered" evidence="2">
    <location>
        <begin position="218"/>
        <end position="256"/>
    </location>
</feature>
<reference evidence="4 5" key="1">
    <citation type="journal article" date="2024" name="Commun. Biol.">
        <title>Comparative genomic analysis of thermophilic fungi reveals convergent evolutionary adaptations and gene losses.</title>
        <authorList>
            <person name="Steindorff A.S."/>
            <person name="Aguilar-Pontes M.V."/>
            <person name="Robinson A.J."/>
            <person name="Andreopoulos B."/>
            <person name="LaButti K."/>
            <person name="Kuo A."/>
            <person name="Mondo S."/>
            <person name="Riley R."/>
            <person name="Otillar R."/>
            <person name="Haridas S."/>
            <person name="Lipzen A."/>
            <person name="Grimwood J."/>
            <person name="Schmutz J."/>
            <person name="Clum A."/>
            <person name="Reid I.D."/>
            <person name="Moisan M.C."/>
            <person name="Butler G."/>
            <person name="Nguyen T.T.M."/>
            <person name="Dewar K."/>
            <person name="Conant G."/>
            <person name="Drula E."/>
            <person name="Henrissat B."/>
            <person name="Hansel C."/>
            <person name="Singer S."/>
            <person name="Hutchinson M.I."/>
            <person name="de Vries R.P."/>
            <person name="Natvig D.O."/>
            <person name="Powell A.J."/>
            <person name="Tsang A."/>
            <person name="Grigoriev I.V."/>
        </authorList>
    </citation>
    <scope>NUCLEOTIDE SEQUENCE [LARGE SCALE GENOMIC DNA]</scope>
    <source>
        <strain evidence="4 5">CBS 494.80</strain>
    </source>
</reference>
<dbReference type="EMBL" id="JAZHXI010000013">
    <property type="protein sequence ID" value="KAL2064588.1"/>
    <property type="molecule type" value="Genomic_DNA"/>
</dbReference>